<gene>
    <name evidence="1" type="ORF">SAMN05444280_102162</name>
</gene>
<evidence type="ECO:0000313" key="2">
    <source>
        <dbReference type="Proteomes" id="UP000184050"/>
    </source>
</evidence>
<proteinExistence type="predicted"/>
<dbReference type="Proteomes" id="UP000184050">
    <property type="component" value="Unassembled WGS sequence"/>
</dbReference>
<evidence type="ECO:0000313" key="1">
    <source>
        <dbReference type="EMBL" id="SHI46261.1"/>
    </source>
</evidence>
<keyword evidence="2" id="KW-1185">Reference proteome</keyword>
<dbReference type="EMBL" id="FQZE01000002">
    <property type="protein sequence ID" value="SHI46261.1"/>
    <property type="molecule type" value="Genomic_DNA"/>
</dbReference>
<accession>A0A1M6BBY5</accession>
<organism evidence="1 2">
    <name type="scientific">Tangfeifania diversioriginum</name>
    <dbReference type="NCBI Taxonomy" id="1168035"/>
    <lineage>
        <taxon>Bacteria</taxon>
        <taxon>Pseudomonadati</taxon>
        <taxon>Bacteroidota</taxon>
        <taxon>Bacteroidia</taxon>
        <taxon>Marinilabiliales</taxon>
        <taxon>Prolixibacteraceae</taxon>
        <taxon>Tangfeifania</taxon>
    </lineage>
</organism>
<protein>
    <submittedName>
        <fullName evidence="1">Uncharacterized protein</fullName>
    </submittedName>
</protein>
<sequence>MLSILKKASLVDLLLATLIVTHSTNKKNSDINLCFSPVLHWQKF</sequence>
<name>A0A1M6BBY5_9BACT</name>
<dbReference type="AlphaFoldDB" id="A0A1M6BBY5"/>
<reference evidence="1 2" key="1">
    <citation type="submission" date="2016-11" db="EMBL/GenBank/DDBJ databases">
        <authorList>
            <person name="Jaros S."/>
            <person name="Januszkiewicz K."/>
            <person name="Wedrychowicz H."/>
        </authorList>
    </citation>
    <scope>NUCLEOTIDE SEQUENCE [LARGE SCALE GENOMIC DNA]</scope>
    <source>
        <strain evidence="1 2">DSM 27063</strain>
    </source>
</reference>